<feature type="compositionally biased region" description="Basic residues" evidence="1">
    <location>
        <begin position="57"/>
        <end position="66"/>
    </location>
</feature>
<proteinExistence type="predicted"/>
<comment type="caution">
    <text evidence="2">The sequence shown here is derived from an EMBL/GenBank/DDBJ whole genome shotgun (WGS) entry which is preliminary data.</text>
</comment>
<keyword evidence="3" id="KW-1185">Reference proteome</keyword>
<dbReference type="Proteomes" id="UP000469185">
    <property type="component" value="Unassembled WGS sequence"/>
</dbReference>
<protein>
    <submittedName>
        <fullName evidence="2">Uncharacterized protein</fullName>
    </submittedName>
</protein>
<name>A0A6N9YLQ2_9ACTN</name>
<dbReference type="RefSeq" id="WP_163818617.1">
    <property type="nucleotide sequence ID" value="NZ_JAAGOB010000005.1"/>
</dbReference>
<evidence type="ECO:0000313" key="2">
    <source>
        <dbReference type="EMBL" id="NED95850.1"/>
    </source>
</evidence>
<gene>
    <name evidence="2" type="ORF">G1H11_11060</name>
</gene>
<dbReference type="EMBL" id="JAAGOB010000005">
    <property type="protein sequence ID" value="NED95850.1"/>
    <property type="molecule type" value="Genomic_DNA"/>
</dbReference>
<evidence type="ECO:0000256" key="1">
    <source>
        <dbReference type="SAM" id="MobiDB-lite"/>
    </source>
</evidence>
<evidence type="ECO:0000313" key="3">
    <source>
        <dbReference type="Proteomes" id="UP000469185"/>
    </source>
</evidence>
<organism evidence="2 3">
    <name type="scientific">Phytoactinopolyspora alkaliphila</name>
    <dbReference type="NCBI Taxonomy" id="1783498"/>
    <lineage>
        <taxon>Bacteria</taxon>
        <taxon>Bacillati</taxon>
        <taxon>Actinomycetota</taxon>
        <taxon>Actinomycetes</taxon>
        <taxon>Jiangellales</taxon>
        <taxon>Jiangellaceae</taxon>
        <taxon>Phytoactinopolyspora</taxon>
    </lineage>
</organism>
<sequence length="81" mass="8298">MSNSTDPAMPEPLFQGGLRGHGVVAAVRFRCGVCNELVVSEPGQACDACTAPVKTRPPARSRRPRGSTKATASEATGGGES</sequence>
<accession>A0A6N9YLQ2</accession>
<feature type="region of interest" description="Disordered" evidence="1">
    <location>
        <begin position="48"/>
        <end position="81"/>
    </location>
</feature>
<dbReference type="AlphaFoldDB" id="A0A6N9YLQ2"/>
<reference evidence="2 3" key="1">
    <citation type="submission" date="2020-02" db="EMBL/GenBank/DDBJ databases">
        <authorList>
            <person name="Li X.-J."/>
            <person name="Feng X.-M."/>
        </authorList>
    </citation>
    <scope>NUCLEOTIDE SEQUENCE [LARGE SCALE GENOMIC DNA]</scope>
    <source>
        <strain evidence="2 3">CGMCC 4.7225</strain>
    </source>
</reference>